<gene>
    <name evidence="1" type="ORF">LY79DRAFT_394054</name>
</gene>
<sequence>MAMSWFATWPLGTRSDDLASLFFLSFSFHFYRCTLLGDRLTLSISLSRLWDHLNRAHEWHGYISSYQLPFGTCAQLAGIFQSYLGGQEPVSRTLNIDDDAFTDLEWNEKPFFGGEVTNPQRNSDSSPILGLVAVEISSRLHLRTFLVDLPDDRHTFMTPFGSLYLWFSF</sequence>
<comment type="caution">
    <text evidence="1">The sequence shown here is derived from an EMBL/GenBank/DDBJ whole genome shotgun (WGS) entry which is preliminary data.</text>
</comment>
<accession>A0AAD8PQU4</accession>
<proteinExistence type="predicted"/>
<name>A0AAD8PQU4_9PEZI</name>
<dbReference type="GeneID" id="85437197"/>
<dbReference type="AlphaFoldDB" id="A0AAD8PQU4"/>
<keyword evidence="2" id="KW-1185">Reference proteome</keyword>
<dbReference type="Proteomes" id="UP001230504">
    <property type="component" value="Unassembled WGS sequence"/>
</dbReference>
<protein>
    <submittedName>
        <fullName evidence="1">Uncharacterized protein</fullName>
    </submittedName>
</protein>
<dbReference type="EMBL" id="JAHLJV010000082">
    <property type="protein sequence ID" value="KAK1573998.1"/>
    <property type="molecule type" value="Genomic_DNA"/>
</dbReference>
<reference evidence="1" key="1">
    <citation type="submission" date="2021-06" db="EMBL/GenBank/DDBJ databases">
        <title>Comparative genomics, transcriptomics and evolutionary studies reveal genomic signatures of adaptation to plant cell wall in hemibiotrophic fungi.</title>
        <authorList>
            <consortium name="DOE Joint Genome Institute"/>
            <person name="Baroncelli R."/>
            <person name="Diaz J.F."/>
            <person name="Benocci T."/>
            <person name="Peng M."/>
            <person name="Battaglia E."/>
            <person name="Haridas S."/>
            <person name="Andreopoulos W."/>
            <person name="Labutti K."/>
            <person name="Pangilinan J."/>
            <person name="Floch G.L."/>
            <person name="Makela M.R."/>
            <person name="Henrissat B."/>
            <person name="Grigoriev I.V."/>
            <person name="Crouch J.A."/>
            <person name="De Vries R.P."/>
            <person name="Sukno S.A."/>
            <person name="Thon M.R."/>
        </authorList>
    </citation>
    <scope>NUCLEOTIDE SEQUENCE</scope>
    <source>
        <strain evidence="1">CBS 125086</strain>
    </source>
</reference>
<evidence type="ECO:0000313" key="1">
    <source>
        <dbReference type="EMBL" id="KAK1573998.1"/>
    </source>
</evidence>
<evidence type="ECO:0000313" key="2">
    <source>
        <dbReference type="Proteomes" id="UP001230504"/>
    </source>
</evidence>
<dbReference type="RefSeq" id="XP_060409560.1">
    <property type="nucleotide sequence ID" value="XM_060552957.1"/>
</dbReference>
<organism evidence="1 2">
    <name type="scientific">Colletotrichum navitas</name>
    <dbReference type="NCBI Taxonomy" id="681940"/>
    <lineage>
        <taxon>Eukaryota</taxon>
        <taxon>Fungi</taxon>
        <taxon>Dikarya</taxon>
        <taxon>Ascomycota</taxon>
        <taxon>Pezizomycotina</taxon>
        <taxon>Sordariomycetes</taxon>
        <taxon>Hypocreomycetidae</taxon>
        <taxon>Glomerellales</taxon>
        <taxon>Glomerellaceae</taxon>
        <taxon>Colletotrichum</taxon>
        <taxon>Colletotrichum graminicola species complex</taxon>
    </lineage>
</organism>